<sequence>MLPRLIIHLSVVHISYCGRGLLKYSLGSMSHHLFLLSPSDTPLYSLTHYSTKPAQTISSPLSSNLPTWSTSAFAGTLTALSGASSATQSHHVQGGGMRMGGGQDRHVIQMIANASLDIIEDVMRKDSTMYLKSVDKFNEWTVSAFVTPGNMKFILLHESKNDDGIRSFFHDVWELYLKTMLNPFHTAHTPIRSTVFDTRVRASAKKYL</sequence>
<keyword evidence="2" id="KW-1185">Reference proteome</keyword>
<dbReference type="Proteomes" id="UP000790377">
    <property type="component" value="Unassembled WGS sequence"/>
</dbReference>
<evidence type="ECO:0000313" key="1">
    <source>
        <dbReference type="EMBL" id="KAH7916752.1"/>
    </source>
</evidence>
<proteinExistence type="predicted"/>
<dbReference type="EMBL" id="MU267589">
    <property type="protein sequence ID" value="KAH7916752.1"/>
    <property type="molecule type" value="Genomic_DNA"/>
</dbReference>
<protein>
    <submittedName>
        <fullName evidence="1">Sedlin</fullName>
    </submittedName>
</protein>
<reference evidence="1" key="1">
    <citation type="journal article" date="2021" name="New Phytol.">
        <title>Evolutionary innovations through gain and loss of genes in the ectomycorrhizal Boletales.</title>
        <authorList>
            <person name="Wu G."/>
            <person name="Miyauchi S."/>
            <person name="Morin E."/>
            <person name="Kuo A."/>
            <person name="Drula E."/>
            <person name="Varga T."/>
            <person name="Kohler A."/>
            <person name="Feng B."/>
            <person name="Cao Y."/>
            <person name="Lipzen A."/>
            <person name="Daum C."/>
            <person name="Hundley H."/>
            <person name="Pangilinan J."/>
            <person name="Johnson J."/>
            <person name="Barry K."/>
            <person name="LaButti K."/>
            <person name="Ng V."/>
            <person name="Ahrendt S."/>
            <person name="Min B."/>
            <person name="Choi I.G."/>
            <person name="Park H."/>
            <person name="Plett J.M."/>
            <person name="Magnuson J."/>
            <person name="Spatafora J.W."/>
            <person name="Nagy L.G."/>
            <person name="Henrissat B."/>
            <person name="Grigoriev I.V."/>
            <person name="Yang Z.L."/>
            <person name="Xu J."/>
            <person name="Martin F.M."/>
        </authorList>
    </citation>
    <scope>NUCLEOTIDE SEQUENCE</scope>
    <source>
        <strain evidence="1">ATCC 28755</strain>
    </source>
</reference>
<accession>A0ACB8ATZ7</accession>
<gene>
    <name evidence="1" type="ORF">BJ138DRAFT_1139076</name>
</gene>
<organism evidence="1 2">
    <name type="scientific">Hygrophoropsis aurantiaca</name>
    <dbReference type="NCBI Taxonomy" id="72124"/>
    <lineage>
        <taxon>Eukaryota</taxon>
        <taxon>Fungi</taxon>
        <taxon>Dikarya</taxon>
        <taxon>Basidiomycota</taxon>
        <taxon>Agaricomycotina</taxon>
        <taxon>Agaricomycetes</taxon>
        <taxon>Agaricomycetidae</taxon>
        <taxon>Boletales</taxon>
        <taxon>Coniophorineae</taxon>
        <taxon>Hygrophoropsidaceae</taxon>
        <taxon>Hygrophoropsis</taxon>
    </lineage>
</organism>
<evidence type="ECO:0000313" key="2">
    <source>
        <dbReference type="Proteomes" id="UP000790377"/>
    </source>
</evidence>
<comment type="caution">
    <text evidence="1">The sequence shown here is derived from an EMBL/GenBank/DDBJ whole genome shotgun (WGS) entry which is preliminary data.</text>
</comment>
<name>A0ACB8ATZ7_9AGAM</name>